<name>A0A9P6IVL2_9FUNG</name>
<keyword evidence="5" id="KW-1185">Reference proteome</keyword>
<dbReference type="Pfam" id="PF06280">
    <property type="entry name" value="fn3_5"/>
    <property type="match status" value="1"/>
</dbReference>
<dbReference type="AlphaFoldDB" id="A0A9P6IVL2"/>
<comment type="caution">
    <text evidence="4">The sequence shown here is derived from an EMBL/GenBank/DDBJ whole genome shotgun (WGS) entry which is preliminary data.</text>
</comment>
<evidence type="ECO:0000313" key="4">
    <source>
        <dbReference type="EMBL" id="KAF9949929.1"/>
    </source>
</evidence>
<organism evidence="4 5">
    <name type="scientific">Modicella reniformis</name>
    <dbReference type="NCBI Taxonomy" id="1440133"/>
    <lineage>
        <taxon>Eukaryota</taxon>
        <taxon>Fungi</taxon>
        <taxon>Fungi incertae sedis</taxon>
        <taxon>Mucoromycota</taxon>
        <taxon>Mortierellomycotina</taxon>
        <taxon>Mortierellomycetes</taxon>
        <taxon>Mortierellales</taxon>
        <taxon>Mortierellaceae</taxon>
        <taxon>Modicella</taxon>
    </lineage>
</organism>
<accession>A0A9P6IVL2</accession>
<dbReference type="OrthoDB" id="206201at2759"/>
<evidence type="ECO:0000256" key="1">
    <source>
        <dbReference type="ARBA" id="ARBA00011073"/>
    </source>
</evidence>
<reference evidence="4" key="1">
    <citation type="journal article" date="2020" name="Fungal Divers.">
        <title>Resolving the Mortierellaceae phylogeny through synthesis of multi-gene phylogenetics and phylogenomics.</title>
        <authorList>
            <person name="Vandepol N."/>
            <person name="Liber J."/>
            <person name="Desiro A."/>
            <person name="Na H."/>
            <person name="Kennedy M."/>
            <person name="Barry K."/>
            <person name="Grigoriev I.V."/>
            <person name="Miller A.N."/>
            <person name="O'Donnell K."/>
            <person name="Stajich J.E."/>
            <person name="Bonito G."/>
        </authorList>
    </citation>
    <scope>NUCLEOTIDE SEQUENCE</scope>
    <source>
        <strain evidence="4">MES-2147</strain>
    </source>
</reference>
<protein>
    <recommendedName>
        <fullName evidence="3">C5a peptidase/Subtilisin-like protease SBT2-like Fn3-like domain-containing protein</fullName>
    </recommendedName>
</protein>
<keyword evidence="2" id="KW-0732">Signal</keyword>
<feature type="non-terminal residue" evidence="4">
    <location>
        <position position="1"/>
    </location>
</feature>
<gene>
    <name evidence="4" type="ORF">BGZ65_006969</name>
</gene>
<feature type="domain" description="C5a peptidase/Subtilisin-like protease SBT2-like Fn3-like" evidence="3">
    <location>
        <begin position="50"/>
        <end position="122"/>
    </location>
</feature>
<dbReference type="GO" id="GO:0016020">
    <property type="term" value="C:membrane"/>
    <property type="evidence" value="ECO:0007669"/>
    <property type="project" value="InterPro"/>
</dbReference>
<comment type="similarity">
    <text evidence="1">Belongs to the peptidase S8 family.</text>
</comment>
<dbReference type="Gene3D" id="2.60.40.1710">
    <property type="entry name" value="Subtilisin-like superfamily"/>
    <property type="match status" value="1"/>
</dbReference>
<evidence type="ECO:0000256" key="2">
    <source>
        <dbReference type="ARBA" id="ARBA00022729"/>
    </source>
</evidence>
<evidence type="ECO:0000259" key="3">
    <source>
        <dbReference type="Pfam" id="PF06280"/>
    </source>
</evidence>
<evidence type="ECO:0000313" key="5">
    <source>
        <dbReference type="Proteomes" id="UP000749646"/>
    </source>
</evidence>
<dbReference type="GO" id="GO:0004252">
    <property type="term" value="F:serine-type endopeptidase activity"/>
    <property type="evidence" value="ECO:0007669"/>
    <property type="project" value="InterPro"/>
</dbReference>
<proteinExistence type="inferred from homology"/>
<dbReference type="InterPro" id="IPR010435">
    <property type="entry name" value="C5a/SBT2-like_Fn3"/>
</dbReference>
<dbReference type="Proteomes" id="UP000749646">
    <property type="component" value="Unassembled WGS sequence"/>
</dbReference>
<dbReference type="EMBL" id="JAAAHW010007238">
    <property type="protein sequence ID" value="KAF9949929.1"/>
    <property type="molecule type" value="Genomic_DNA"/>
</dbReference>
<sequence length="280" mass="30357">LAPVAKQGGGLINVKNAVSVKTLFSPDKIELLDSVHFAGKSVEVTIKNLDTHSTVYTLSHENDKATVKFSSTKVTVRAGKTTKVKIQFTEPSTGKTSEFPFYSGYIVATPQGKDAVPVRIPYAGVKGDIAQVPILDTDYGVPILVLHNKQTGKVGPAEKGQKINWAIEQPYVFARLGSHTPELSLRLYNAATNTFAGFLNTQFGILASEFGRNKNVDANGKPVVKNYSWNQGKVFVDRNATAPVNVPAGEYKVVVAAQHKLSKGNYPADFEVYEVAVVKF</sequence>